<sequence length="38" mass="4360">MGLIETGMAWFWSDERVKKWFDVEGFANLITRLAVGKG</sequence>
<dbReference type="Proteomes" id="UP000255167">
    <property type="component" value="Unassembled WGS sequence"/>
</dbReference>
<evidence type="ECO:0000256" key="6">
    <source>
        <dbReference type="ARBA" id="ARBA00023315"/>
    </source>
</evidence>
<gene>
    <name evidence="7" type="ORF">NCTC9617_01351</name>
</gene>
<evidence type="ECO:0000313" key="7">
    <source>
        <dbReference type="EMBL" id="STW39821.1"/>
    </source>
</evidence>
<keyword evidence="6 7" id="KW-0012">Acyltransferase</keyword>
<dbReference type="GO" id="GO:0005886">
    <property type="term" value="C:plasma membrane"/>
    <property type="evidence" value="ECO:0007669"/>
    <property type="project" value="UniProtKB-SubCell"/>
</dbReference>
<proteinExistence type="predicted"/>
<evidence type="ECO:0000256" key="1">
    <source>
        <dbReference type="ARBA" id="ARBA00004533"/>
    </source>
</evidence>
<reference evidence="7 8" key="1">
    <citation type="submission" date="2018-06" db="EMBL/GenBank/DDBJ databases">
        <authorList>
            <consortium name="Pathogen Informatics"/>
            <person name="Doyle S."/>
        </authorList>
    </citation>
    <scope>NUCLEOTIDE SEQUENCE [LARGE SCALE GENOMIC DNA]</scope>
    <source>
        <strain evidence="7 8">NCTC9617</strain>
    </source>
</reference>
<organism evidence="7 8">
    <name type="scientific">Klebsiella pneumoniae</name>
    <dbReference type="NCBI Taxonomy" id="573"/>
    <lineage>
        <taxon>Bacteria</taxon>
        <taxon>Pseudomonadati</taxon>
        <taxon>Pseudomonadota</taxon>
        <taxon>Gammaproteobacteria</taxon>
        <taxon>Enterobacterales</taxon>
        <taxon>Enterobacteriaceae</taxon>
        <taxon>Klebsiella/Raoultella group</taxon>
        <taxon>Klebsiella</taxon>
        <taxon>Klebsiella pneumoniae complex</taxon>
    </lineage>
</organism>
<keyword evidence="2" id="KW-1003">Cell membrane</keyword>
<dbReference type="GO" id="GO:0016746">
    <property type="term" value="F:acyltransferase activity"/>
    <property type="evidence" value="ECO:0007669"/>
    <property type="project" value="UniProtKB-KW"/>
</dbReference>
<keyword evidence="3" id="KW-0997">Cell inner membrane</keyword>
<dbReference type="EMBL" id="UGNC01000004">
    <property type="protein sequence ID" value="STW39821.1"/>
    <property type="molecule type" value="Genomic_DNA"/>
</dbReference>
<accession>A0A378F439</accession>
<keyword evidence="5" id="KW-0472">Membrane</keyword>
<dbReference type="GO" id="GO:0009247">
    <property type="term" value="P:glycolipid biosynthetic process"/>
    <property type="evidence" value="ECO:0007669"/>
    <property type="project" value="UniProtKB-ARBA"/>
</dbReference>
<name>A0A378F439_KLEPN</name>
<evidence type="ECO:0000313" key="8">
    <source>
        <dbReference type="Proteomes" id="UP000255167"/>
    </source>
</evidence>
<dbReference type="Pfam" id="PF03279">
    <property type="entry name" value="Lip_A_acyltrans"/>
    <property type="match status" value="1"/>
</dbReference>
<dbReference type="InterPro" id="IPR004960">
    <property type="entry name" value="LipA_acyltrans"/>
</dbReference>
<dbReference type="AlphaFoldDB" id="A0A378F439"/>
<comment type="subcellular location">
    <subcellularLocation>
        <location evidence="1">Cell inner membrane</location>
    </subcellularLocation>
</comment>
<protein>
    <submittedName>
        <fullName evidence="7">Putative lipid A biosynthesis acyltransferase</fullName>
    </submittedName>
</protein>
<keyword evidence="4 7" id="KW-0808">Transferase</keyword>
<evidence type="ECO:0000256" key="5">
    <source>
        <dbReference type="ARBA" id="ARBA00023136"/>
    </source>
</evidence>
<evidence type="ECO:0000256" key="4">
    <source>
        <dbReference type="ARBA" id="ARBA00022679"/>
    </source>
</evidence>
<evidence type="ECO:0000256" key="3">
    <source>
        <dbReference type="ARBA" id="ARBA00022519"/>
    </source>
</evidence>
<evidence type="ECO:0000256" key="2">
    <source>
        <dbReference type="ARBA" id="ARBA00022475"/>
    </source>
</evidence>